<feature type="region of interest" description="Disordered" evidence="2">
    <location>
        <begin position="20"/>
        <end position="50"/>
    </location>
</feature>
<evidence type="ECO:0000256" key="1">
    <source>
        <dbReference type="ARBA" id="ARBA00038125"/>
    </source>
</evidence>
<feature type="compositionally biased region" description="Low complexity" evidence="2">
    <location>
        <begin position="182"/>
        <end position="197"/>
    </location>
</feature>
<reference evidence="4 5" key="1">
    <citation type="submission" date="2025-04" db="UniProtKB">
        <authorList>
            <consortium name="RefSeq"/>
        </authorList>
    </citation>
    <scope>IDENTIFICATION</scope>
</reference>
<comment type="similarity">
    <text evidence="1">Belongs to the FAM89 family.</text>
</comment>
<dbReference type="Pfam" id="PF14854">
    <property type="entry name" value="LURAP"/>
    <property type="match status" value="1"/>
</dbReference>
<dbReference type="AlphaFoldDB" id="A0A8B7ZC15"/>
<feature type="compositionally biased region" description="Polar residues" evidence="2">
    <location>
        <begin position="22"/>
        <end position="31"/>
    </location>
</feature>
<dbReference type="InterPro" id="IPR039499">
    <property type="entry name" value="LURA1/LRA25"/>
</dbReference>
<dbReference type="GeneID" id="110985985"/>
<gene>
    <name evidence="4 5" type="primary">LOC110985985</name>
</gene>
<evidence type="ECO:0000256" key="2">
    <source>
        <dbReference type="SAM" id="MobiDB-lite"/>
    </source>
</evidence>
<evidence type="ECO:0000313" key="4">
    <source>
        <dbReference type="RefSeq" id="XP_022103224.1"/>
    </source>
</evidence>
<evidence type="ECO:0000313" key="5">
    <source>
        <dbReference type="RefSeq" id="XP_022103225.1"/>
    </source>
</evidence>
<feature type="region of interest" description="Disordered" evidence="2">
    <location>
        <begin position="172"/>
        <end position="197"/>
    </location>
</feature>
<name>A0A8B7ZC15_ACAPL</name>
<dbReference type="OrthoDB" id="1681166at2759"/>
<proteinExistence type="inferred from homology"/>
<keyword evidence="3" id="KW-1185">Reference proteome</keyword>
<dbReference type="RefSeq" id="XP_022103225.1">
    <property type="nucleotide sequence ID" value="XM_022247533.1"/>
</dbReference>
<protein>
    <submittedName>
        <fullName evidence="4 5">Protein FAM89A-like</fullName>
    </submittedName>
</protein>
<dbReference type="Proteomes" id="UP000694845">
    <property type="component" value="Unplaced"/>
</dbReference>
<feature type="region of interest" description="Disordered" evidence="2">
    <location>
        <begin position="76"/>
        <end position="120"/>
    </location>
</feature>
<accession>A0A8B7ZC15</accession>
<sequence>MAKAISPSTISTAGVTMRVRKSPSTITSDRQLCTGPMDTPGLPPLPKSLSSLLNANSGTWRETLRIQAHKNMIQDNLSSSKTGQGTEEENSLSSSSLSSGATVGKGPPKRGRPKRVSVPQGNLDGALAMLRKEMVGLRQLDMSLLGQLWSLYESIQEYKVVVETMSCMSDRDSMDLDSEDQSLSPLSPGMLSPTSMV</sequence>
<organism evidence="3 4">
    <name type="scientific">Acanthaster planci</name>
    <name type="common">Crown-of-thorns starfish</name>
    <dbReference type="NCBI Taxonomy" id="133434"/>
    <lineage>
        <taxon>Eukaryota</taxon>
        <taxon>Metazoa</taxon>
        <taxon>Echinodermata</taxon>
        <taxon>Eleutherozoa</taxon>
        <taxon>Asterozoa</taxon>
        <taxon>Asteroidea</taxon>
        <taxon>Valvatacea</taxon>
        <taxon>Valvatida</taxon>
        <taxon>Acanthasteridae</taxon>
        <taxon>Acanthaster</taxon>
    </lineage>
</organism>
<dbReference type="RefSeq" id="XP_022103224.1">
    <property type="nucleotide sequence ID" value="XM_022247532.1"/>
</dbReference>
<evidence type="ECO:0000313" key="3">
    <source>
        <dbReference type="Proteomes" id="UP000694845"/>
    </source>
</evidence>
<dbReference type="PANTHER" id="PTHR46949">
    <property type="entry name" value="LEUCINE REPEAT ADAPTER PROTEIN 25"/>
    <property type="match status" value="1"/>
</dbReference>
<dbReference type="PANTHER" id="PTHR46949:SF1">
    <property type="entry name" value="AT07979P2"/>
    <property type="match status" value="1"/>
</dbReference>
<feature type="compositionally biased region" description="Polar residues" evidence="2">
    <location>
        <begin position="76"/>
        <end position="85"/>
    </location>
</feature>
<dbReference type="OMA" id="QDYKSDM"/>
<dbReference type="KEGG" id="aplc:110985985"/>